<evidence type="ECO:0000313" key="4">
    <source>
        <dbReference type="Proteomes" id="UP000622475"/>
    </source>
</evidence>
<keyword evidence="2" id="KW-0732">Signal</keyword>
<keyword evidence="1" id="KW-0802">TPR repeat</keyword>
<evidence type="ECO:0000313" key="3">
    <source>
        <dbReference type="EMBL" id="MBE9661806.1"/>
    </source>
</evidence>
<feature type="repeat" description="TPR" evidence="1">
    <location>
        <begin position="403"/>
        <end position="436"/>
    </location>
</feature>
<organism evidence="3 4">
    <name type="scientific">Mucilaginibacter myungsuensis</name>
    <dbReference type="NCBI Taxonomy" id="649104"/>
    <lineage>
        <taxon>Bacteria</taxon>
        <taxon>Pseudomonadati</taxon>
        <taxon>Bacteroidota</taxon>
        <taxon>Sphingobacteriia</taxon>
        <taxon>Sphingobacteriales</taxon>
        <taxon>Sphingobacteriaceae</taxon>
        <taxon>Mucilaginibacter</taxon>
    </lineage>
</organism>
<evidence type="ECO:0000256" key="1">
    <source>
        <dbReference type="PROSITE-ProRule" id="PRU00339"/>
    </source>
</evidence>
<feature type="repeat" description="TPR" evidence="1">
    <location>
        <begin position="442"/>
        <end position="475"/>
    </location>
</feature>
<accession>A0A929PW81</accession>
<dbReference type="InterPro" id="IPR019734">
    <property type="entry name" value="TPR_rpt"/>
</dbReference>
<dbReference type="InterPro" id="IPR011990">
    <property type="entry name" value="TPR-like_helical_dom_sf"/>
</dbReference>
<sequence length="494" mass="56959">MWSKTLLTTFFFWFLSSSVHANFVMDPNSINAYNAIMDLRFADARKLIQDERTKEPNNGITILLEDYMDYLHLTLNNNKADYDKLLDRRSDRLDALEDNDKNSPWYLFSQAEVYMHWGVLKSQYGDYISSMRDLNKARKLLTENNQKFKDFTPNKKSLAWTELLFGAIPSNVRGVASMFGLKGNIDSGYRKLEAFKSEIVGSKYSFYNDELIFLIGLINVDVLKSKNNYDRLMAMSNEMNDKSLLKKYLQGYISFKMGHATEAINYFSAAPQTAAYMQLPIISYWLGNAKLCRMDKDADDHFQKFLTENKGSSYIKETYLKLAYHSLLQNDVNGYNNYIKLVRSKGAANDEKDKQALKEANDSRPDIALLKARFYFDGGYYSKALDLLKDQQVTELKLIRDKIEYYYRLGRTYDRTNNVAEALANYDKAIAIGRTSTYYYAANAAVNSGVLYEQKKDSKKAAEYFNAALQMKNHEYQNSIDTQAKEGLARVKGD</sequence>
<gene>
    <name evidence="3" type="ORF">IRJ16_07910</name>
</gene>
<dbReference type="RefSeq" id="WP_194111016.1">
    <property type="nucleotide sequence ID" value="NZ_JADFFL010000003.1"/>
</dbReference>
<dbReference type="AlphaFoldDB" id="A0A929PW81"/>
<evidence type="ECO:0000256" key="2">
    <source>
        <dbReference type="SAM" id="SignalP"/>
    </source>
</evidence>
<dbReference type="PROSITE" id="PS50005">
    <property type="entry name" value="TPR"/>
    <property type="match status" value="2"/>
</dbReference>
<dbReference type="EMBL" id="JADFFL010000003">
    <property type="protein sequence ID" value="MBE9661806.1"/>
    <property type="molecule type" value="Genomic_DNA"/>
</dbReference>
<reference evidence="3" key="1">
    <citation type="submission" date="2020-10" db="EMBL/GenBank/DDBJ databases">
        <title>Mucilaginibacter mali sp. nov., isolated from rhizosphere soil of apple orchard.</title>
        <authorList>
            <person name="Lee J.-S."/>
            <person name="Kim H.S."/>
            <person name="Kim J.-S."/>
        </authorList>
    </citation>
    <scope>NUCLEOTIDE SEQUENCE</scope>
    <source>
        <strain evidence="3">KCTC 22746</strain>
    </source>
</reference>
<feature type="signal peptide" evidence="2">
    <location>
        <begin position="1"/>
        <end position="21"/>
    </location>
</feature>
<name>A0A929PW81_9SPHI</name>
<dbReference type="SMART" id="SM00028">
    <property type="entry name" value="TPR"/>
    <property type="match status" value="3"/>
</dbReference>
<dbReference type="Gene3D" id="1.25.40.10">
    <property type="entry name" value="Tetratricopeptide repeat domain"/>
    <property type="match status" value="2"/>
</dbReference>
<proteinExistence type="predicted"/>
<dbReference type="SUPFAM" id="SSF48452">
    <property type="entry name" value="TPR-like"/>
    <property type="match status" value="1"/>
</dbReference>
<feature type="chain" id="PRO_5037541492" evidence="2">
    <location>
        <begin position="22"/>
        <end position="494"/>
    </location>
</feature>
<protein>
    <submittedName>
        <fullName evidence="3">Tetratricopeptide repeat protein</fullName>
    </submittedName>
</protein>
<dbReference type="Proteomes" id="UP000622475">
    <property type="component" value="Unassembled WGS sequence"/>
</dbReference>
<keyword evidence="4" id="KW-1185">Reference proteome</keyword>
<comment type="caution">
    <text evidence="3">The sequence shown here is derived from an EMBL/GenBank/DDBJ whole genome shotgun (WGS) entry which is preliminary data.</text>
</comment>
<dbReference type="Pfam" id="PF13181">
    <property type="entry name" value="TPR_8"/>
    <property type="match status" value="2"/>
</dbReference>